<gene>
    <name evidence="1" type="ORF">S03H2_02284</name>
</gene>
<dbReference type="EMBL" id="BARU01000748">
    <property type="protein sequence ID" value="GAH24468.1"/>
    <property type="molecule type" value="Genomic_DNA"/>
</dbReference>
<protein>
    <submittedName>
        <fullName evidence="1">Uncharacterized protein</fullName>
    </submittedName>
</protein>
<feature type="non-terminal residue" evidence="1">
    <location>
        <position position="1"/>
    </location>
</feature>
<evidence type="ECO:0000313" key="1">
    <source>
        <dbReference type="EMBL" id="GAH24468.1"/>
    </source>
</evidence>
<sequence>EQLGISKWWMNWECWAQTQEELDYVVNRIRNREELYLLANASLLKDNSLLEP</sequence>
<accession>X1FUP5</accession>
<reference evidence="1" key="1">
    <citation type="journal article" date="2014" name="Front. Microbiol.">
        <title>High frequency of phylogenetically diverse reductive dehalogenase-homologous genes in deep subseafloor sedimentary metagenomes.</title>
        <authorList>
            <person name="Kawai M."/>
            <person name="Futagami T."/>
            <person name="Toyoda A."/>
            <person name="Takaki Y."/>
            <person name="Nishi S."/>
            <person name="Hori S."/>
            <person name="Arai W."/>
            <person name="Tsubouchi T."/>
            <person name="Morono Y."/>
            <person name="Uchiyama I."/>
            <person name="Ito T."/>
            <person name="Fujiyama A."/>
            <person name="Inagaki F."/>
            <person name="Takami H."/>
        </authorList>
    </citation>
    <scope>NUCLEOTIDE SEQUENCE</scope>
    <source>
        <strain evidence="1">Expedition CK06-06</strain>
    </source>
</reference>
<organism evidence="1">
    <name type="scientific">marine sediment metagenome</name>
    <dbReference type="NCBI Taxonomy" id="412755"/>
    <lineage>
        <taxon>unclassified sequences</taxon>
        <taxon>metagenomes</taxon>
        <taxon>ecological metagenomes</taxon>
    </lineage>
</organism>
<name>X1FUP5_9ZZZZ</name>
<proteinExistence type="predicted"/>
<comment type="caution">
    <text evidence="1">The sequence shown here is derived from an EMBL/GenBank/DDBJ whole genome shotgun (WGS) entry which is preliminary data.</text>
</comment>
<dbReference type="AlphaFoldDB" id="X1FUP5"/>